<keyword evidence="2" id="KW-0812">Transmembrane</keyword>
<dbReference type="PANTHER" id="PTHR30441:SF8">
    <property type="entry name" value="DUF748 DOMAIN-CONTAINING PROTEIN"/>
    <property type="match status" value="1"/>
</dbReference>
<evidence type="ECO:0000313" key="3">
    <source>
        <dbReference type="EMBL" id="CDG95632.1"/>
    </source>
</evidence>
<organism evidence="3">
    <name type="scientific">Xenorhabdus bovienii str. puntauvense</name>
    <dbReference type="NCBI Taxonomy" id="1398201"/>
    <lineage>
        <taxon>Bacteria</taxon>
        <taxon>Pseudomonadati</taxon>
        <taxon>Pseudomonadota</taxon>
        <taxon>Gammaproteobacteria</taxon>
        <taxon>Enterobacterales</taxon>
        <taxon>Morganellaceae</taxon>
        <taxon>Xenorhabdus</taxon>
    </lineage>
</organism>
<dbReference type="PANTHER" id="PTHR30441">
    <property type="entry name" value="DUF748 DOMAIN-CONTAINING PROTEIN"/>
    <property type="match status" value="1"/>
</dbReference>
<gene>
    <name evidence="3" type="ORF">XBP1_1450035</name>
</gene>
<proteinExistence type="predicted"/>
<dbReference type="AlphaFoldDB" id="A0A077NBM8"/>
<dbReference type="InterPro" id="IPR052894">
    <property type="entry name" value="AsmA-related"/>
</dbReference>
<name>A0A077NBM8_XENBV</name>
<dbReference type="Proteomes" id="UP000028511">
    <property type="component" value="Unassembled WGS sequence"/>
</dbReference>
<keyword evidence="2" id="KW-0472">Membrane</keyword>
<dbReference type="GO" id="GO:0090313">
    <property type="term" value="P:regulation of protein targeting to membrane"/>
    <property type="evidence" value="ECO:0007669"/>
    <property type="project" value="TreeGrafter"/>
</dbReference>
<dbReference type="GO" id="GO:0005886">
    <property type="term" value="C:plasma membrane"/>
    <property type="evidence" value="ECO:0007669"/>
    <property type="project" value="TreeGrafter"/>
</dbReference>
<dbReference type="RefSeq" id="WP_038215358.1">
    <property type="nucleotide sequence ID" value="NZ_CAWLWN010000133.1"/>
</dbReference>
<reference evidence="3" key="1">
    <citation type="submission" date="2013-07" db="EMBL/GenBank/DDBJ databases">
        <title>Sub-species coevolution in mutualistic symbiosis.</title>
        <authorList>
            <person name="Murfin K."/>
            <person name="Klassen J."/>
            <person name="Lee M."/>
            <person name="Forst S."/>
            <person name="Stock P."/>
            <person name="Goodrich-Blair H."/>
        </authorList>
    </citation>
    <scope>NUCLEOTIDE SEQUENCE [LARGE SCALE GENOMIC DNA]</scope>
    <source>
        <strain evidence="3">Puntauvense</strain>
    </source>
</reference>
<dbReference type="HOGENOM" id="CLU_033892_0_0_6"/>
<feature type="transmembrane region" description="Helical" evidence="2">
    <location>
        <begin position="7"/>
        <end position="26"/>
    </location>
</feature>
<feature type="compositionally biased region" description="Low complexity" evidence="1">
    <location>
        <begin position="585"/>
        <end position="594"/>
    </location>
</feature>
<comment type="caution">
    <text evidence="3">The sequence shown here is derived from an EMBL/GenBank/DDBJ whole genome shotgun (WGS) entry which is preliminary data.</text>
</comment>
<keyword evidence="2" id="KW-1133">Transmembrane helix</keyword>
<sequence>MKWLRKFFVTLLLLLILAIIVIYIVVQTHWGTKQLNQWLNRQGHYEISIESIGHNWLQPATLTLNNVNIHDQQSAFSLNANTVNLDLKWQHLLTPRNLHRLTLQQGKLILAGDQLPSLLQADILQLNQMNIQLENPHTQIKGENITGGITPWMPTAGNPFGNGQYQFSASTMSFNGIPFEKVIMQGSYQNKTLTIDTFGAAFLQGAISGDGRQLPDGSWRWNNLLISNIRWQSPMTLSTLQEKTRHLPAIHVKDLNITNAKLQGKNWSVDYLDTTIKNLGLVNGSWKAKDGLIDFNVMNMAFNNAQFSNTLGQLHFSGDTFTVAHLTTHYQKGLFNIQSEWDRKNRQLTFSNSSVTGLVYDLPPTWRNDIKNAAPEWISGLKLNDISVNNTLLIDVNPDFPFQLTTLSGHVDTMNILKNGRWGLWEGQASLQAASGTFNKIEITRPYLQLHATNDKLTIDKLNAFNGHGLLQASGSAEQQTAQKPFVLNFKGMNADLGILPRWGWIPLTIQGEGNFSLTITGNLSADDIKGTINGTLTAEDKSSNKDSQSIAQGLILSSNCSPAGAVDGAAIAHPTAPSTEVHTAEAGNTSTESETAESKTCPKIKL</sequence>
<accession>A0A077NBM8</accession>
<dbReference type="EMBL" id="CBSW010000052">
    <property type="protein sequence ID" value="CDG95632.1"/>
    <property type="molecule type" value="Genomic_DNA"/>
</dbReference>
<evidence type="ECO:0000256" key="2">
    <source>
        <dbReference type="SAM" id="Phobius"/>
    </source>
</evidence>
<feature type="region of interest" description="Disordered" evidence="1">
    <location>
        <begin position="576"/>
        <end position="607"/>
    </location>
</feature>
<evidence type="ECO:0000256" key="1">
    <source>
        <dbReference type="SAM" id="MobiDB-lite"/>
    </source>
</evidence>
<protein>
    <submittedName>
        <fullName evidence="3">Uncharacterized protein</fullName>
    </submittedName>
</protein>